<dbReference type="InterPro" id="IPR043128">
    <property type="entry name" value="Rev_trsase/Diguanyl_cyclase"/>
</dbReference>
<dbReference type="Gene3D" id="3.30.70.270">
    <property type="match status" value="1"/>
</dbReference>
<dbReference type="PANTHER" id="PTHR24559:SF431">
    <property type="entry name" value="RNA-DIRECTED DNA POLYMERASE HOMOLOG"/>
    <property type="match status" value="1"/>
</dbReference>
<dbReference type="PANTHER" id="PTHR24559">
    <property type="entry name" value="TRANSPOSON TY3-I GAG-POL POLYPROTEIN"/>
    <property type="match status" value="1"/>
</dbReference>
<dbReference type="EMBL" id="JBFOLK010000010">
    <property type="protein sequence ID" value="KAL2479710.1"/>
    <property type="molecule type" value="Genomic_DNA"/>
</dbReference>
<evidence type="ECO:0000313" key="2">
    <source>
        <dbReference type="EMBL" id="KAL2479710.1"/>
    </source>
</evidence>
<evidence type="ECO:0000313" key="3">
    <source>
        <dbReference type="Proteomes" id="UP001604336"/>
    </source>
</evidence>
<protein>
    <submittedName>
        <fullName evidence="2">Integrase catalytic domain-containing protein</fullName>
    </submittedName>
</protein>
<dbReference type="CDD" id="cd01647">
    <property type="entry name" value="RT_LTR"/>
    <property type="match status" value="1"/>
</dbReference>
<dbReference type="SUPFAM" id="SSF56672">
    <property type="entry name" value="DNA/RNA polymerases"/>
    <property type="match status" value="1"/>
</dbReference>
<proteinExistence type="predicted"/>
<feature type="domain" description="Reverse transcriptase" evidence="1">
    <location>
        <begin position="70"/>
        <end position="178"/>
    </location>
</feature>
<name>A0ABD1QU47_9LAMI</name>
<dbReference type="InterPro" id="IPR000477">
    <property type="entry name" value="RT_dom"/>
</dbReference>
<accession>A0ABD1QU47</accession>
<reference evidence="3" key="1">
    <citation type="submission" date="2024-07" db="EMBL/GenBank/DDBJ databases">
        <title>Two chromosome-level genome assemblies of Korean endemic species Abeliophyllum distichum and Forsythia ovata (Oleaceae).</title>
        <authorList>
            <person name="Jang H."/>
        </authorList>
    </citation>
    <scope>NUCLEOTIDE SEQUENCE [LARGE SCALE GENOMIC DNA]</scope>
</reference>
<comment type="caution">
    <text evidence="2">The sequence shown here is derived from an EMBL/GenBank/DDBJ whole genome shotgun (WGS) entry which is preliminary data.</text>
</comment>
<dbReference type="InterPro" id="IPR043502">
    <property type="entry name" value="DNA/RNA_pol_sf"/>
</dbReference>
<dbReference type="AlphaFoldDB" id="A0ABD1QU47"/>
<gene>
    <name evidence="2" type="ORF">Adt_32676</name>
</gene>
<organism evidence="2 3">
    <name type="scientific">Abeliophyllum distichum</name>
    <dbReference type="NCBI Taxonomy" id="126358"/>
    <lineage>
        <taxon>Eukaryota</taxon>
        <taxon>Viridiplantae</taxon>
        <taxon>Streptophyta</taxon>
        <taxon>Embryophyta</taxon>
        <taxon>Tracheophyta</taxon>
        <taxon>Spermatophyta</taxon>
        <taxon>Magnoliopsida</taxon>
        <taxon>eudicotyledons</taxon>
        <taxon>Gunneridae</taxon>
        <taxon>Pentapetalae</taxon>
        <taxon>asterids</taxon>
        <taxon>lamiids</taxon>
        <taxon>Lamiales</taxon>
        <taxon>Oleaceae</taxon>
        <taxon>Forsythieae</taxon>
        <taxon>Abeliophyllum</taxon>
    </lineage>
</organism>
<dbReference type="Gene3D" id="3.10.10.10">
    <property type="entry name" value="HIV Type 1 Reverse Transcriptase, subunit A, domain 1"/>
    <property type="match status" value="1"/>
</dbReference>
<keyword evidence="3" id="KW-1185">Reference proteome</keyword>
<dbReference type="Proteomes" id="UP001604336">
    <property type="component" value="Unassembled WGS sequence"/>
</dbReference>
<dbReference type="InterPro" id="IPR053134">
    <property type="entry name" value="RNA-dir_DNA_polymerase"/>
</dbReference>
<evidence type="ECO:0000259" key="1">
    <source>
        <dbReference type="Pfam" id="PF00078"/>
    </source>
</evidence>
<sequence>MIYHLYTCLVGTGKSDPITFTLTDAARGHFSHNYALVVRAVVAKNGLEKMLVDDGSSVNIIYGATYDMMGYNQIHMYSPDEEYTSFITDIDLYYYKVMSFDLKNTKATYQRLVNNMFAKKLGTTMEVYVDDVLVKSLIKTDHINHLRETFEVLKKYKIKLNLLICTFDVCSRKFLGFMVNQRGIEANPEKIKALLEMSPP</sequence>
<dbReference type="Pfam" id="PF00078">
    <property type="entry name" value="RVT_1"/>
    <property type="match status" value="1"/>
</dbReference>